<dbReference type="InterPro" id="IPR050266">
    <property type="entry name" value="AB_hydrolase_sf"/>
</dbReference>
<organism evidence="3 4">
    <name type="scientific">Caldimonas brevitalea</name>
    <dbReference type="NCBI Taxonomy" id="413882"/>
    <lineage>
        <taxon>Bacteria</taxon>
        <taxon>Pseudomonadati</taxon>
        <taxon>Pseudomonadota</taxon>
        <taxon>Betaproteobacteria</taxon>
        <taxon>Burkholderiales</taxon>
        <taxon>Sphaerotilaceae</taxon>
        <taxon>Caldimonas</taxon>
    </lineage>
</organism>
<dbReference type="InterPro" id="IPR029058">
    <property type="entry name" value="AB_hydrolase_fold"/>
</dbReference>
<keyword evidence="1 3" id="KW-0378">Hydrolase</keyword>
<dbReference type="EMBL" id="CP011371">
    <property type="protein sequence ID" value="AKJ29036.1"/>
    <property type="molecule type" value="Genomic_DNA"/>
</dbReference>
<accession>A0A0G3BNV8</accession>
<proteinExistence type="predicted"/>
<evidence type="ECO:0000313" key="4">
    <source>
        <dbReference type="Proteomes" id="UP000035352"/>
    </source>
</evidence>
<dbReference type="STRING" id="413882.AAW51_2345"/>
<protein>
    <submittedName>
        <fullName evidence="3">Alpha/beta hydrolase fold</fullName>
    </submittedName>
</protein>
<dbReference type="KEGG" id="pbh:AAW51_2345"/>
<dbReference type="Pfam" id="PF00561">
    <property type="entry name" value="Abhydrolase_1"/>
    <property type="match status" value="1"/>
</dbReference>
<reference evidence="3 4" key="1">
    <citation type="submission" date="2015-05" db="EMBL/GenBank/DDBJ databases">
        <authorList>
            <person name="Tang B."/>
            <person name="Yu Y."/>
        </authorList>
    </citation>
    <scope>NUCLEOTIDE SEQUENCE [LARGE SCALE GENOMIC DNA]</scope>
    <source>
        <strain evidence="3 4">DSM 7029</strain>
    </source>
</reference>
<dbReference type="AlphaFoldDB" id="A0A0G3BNV8"/>
<sequence length="288" mass="32524">MEKHVEIGLGRMSYLEEGQGPPVVFIHGWPMNKQTFLPIIDLLKDAYRCISLDLLDIGGSRPVKGDAPFSFPQHARAILEALDKIGIQRFSLVGQDSGGFISRLVADIAGARVDQLILFNTELPGHIPPWVPLFQMLTKFPLAATVFRTSLKTKLIARSPMGFGGCFMDKRLIFGDFYDRTAAPLLKHREQLGGALRFLDVMDWEACRDLKNVHPRLKAKVHFIWGDKDPFFPLTLAKEVFKQFTYPGEFVVIHNTKLLPYYEQPRVVADHMKRMLGSQPVEADTATC</sequence>
<dbReference type="Proteomes" id="UP000035352">
    <property type="component" value="Chromosome"/>
</dbReference>
<dbReference type="RefSeq" id="WP_047194769.1">
    <property type="nucleotide sequence ID" value="NZ_CP011371.1"/>
</dbReference>
<dbReference type="Gene3D" id="3.40.50.1820">
    <property type="entry name" value="alpha/beta hydrolase"/>
    <property type="match status" value="1"/>
</dbReference>
<evidence type="ECO:0000313" key="3">
    <source>
        <dbReference type="EMBL" id="AKJ29036.1"/>
    </source>
</evidence>
<feature type="domain" description="AB hydrolase-1" evidence="2">
    <location>
        <begin position="21"/>
        <end position="129"/>
    </location>
</feature>
<dbReference type="InterPro" id="IPR000073">
    <property type="entry name" value="AB_hydrolase_1"/>
</dbReference>
<dbReference type="PANTHER" id="PTHR43798:SF31">
    <property type="entry name" value="AB HYDROLASE SUPERFAMILY PROTEIN YCLE"/>
    <property type="match status" value="1"/>
</dbReference>
<dbReference type="GO" id="GO:0016787">
    <property type="term" value="F:hydrolase activity"/>
    <property type="evidence" value="ECO:0007669"/>
    <property type="project" value="UniProtKB-KW"/>
</dbReference>
<dbReference type="GO" id="GO:0016020">
    <property type="term" value="C:membrane"/>
    <property type="evidence" value="ECO:0007669"/>
    <property type="project" value="TreeGrafter"/>
</dbReference>
<evidence type="ECO:0000256" key="1">
    <source>
        <dbReference type="ARBA" id="ARBA00022801"/>
    </source>
</evidence>
<dbReference type="PANTHER" id="PTHR43798">
    <property type="entry name" value="MONOACYLGLYCEROL LIPASE"/>
    <property type="match status" value="1"/>
</dbReference>
<evidence type="ECO:0000259" key="2">
    <source>
        <dbReference type="Pfam" id="PF00561"/>
    </source>
</evidence>
<dbReference type="SUPFAM" id="SSF53474">
    <property type="entry name" value="alpha/beta-Hydrolases"/>
    <property type="match status" value="1"/>
</dbReference>
<keyword evidence="4" id="KW-1185">Reference proteome</keyword>
<gene>
    <name evidence="3" type="ORF">AAW51_2345</name>
</gene>
<name>A0A0G3BNV8_9BURK</name>